<evidence type="ECO:0000313" key="2">
    <source>
        <dbReference type="Proteomes" id="UP000813444"/>
    </source>
</evidence>
<dbReference type="OrthoDB" id="5202664at2759"/>
<accession>A0A8K0SMY6</accession>
<sequence length="340" mass="37913">MGNVIAFFQLQQANDASNQQEPDFCQFRIDLDILGCRPDHQRAPRPNILQDNGIRLCFRPYCQRCDFKNSLHFVHTTCLQLAQRVMTDFATRDLFSITAMGRPMVWSRSTATFMNPRFDSTALGLLVKYAGDTDLGKLVSDINKRVPLELETMIYRSVSGPLRSFLHCLTNVSAYQACGQRSINIYSPTTTYFPFRDCDGFDSIQVKLVKILGENCIGEISALNHGAERNETITTASASTVIAVQVSLGYYGLTAIRYLLQGGGASAWAGSPQHEWITTYPIQDPRQLQVVSDGFKVVQVKVATGSASVPLPPDDRTQIFWDQPPEAAFRKDIALSILQI</sequence>
<dbReference type="EMBL" id="JAGPNK010000014">
    <property type="protein sequence ID" value="KAH7309139.1"/>
    <property type="molecule type" value="Genomic_DNA"/>
</dbReference>
<comment type="caution">
    <text evidence="1">The sequence shown here is derived from an EMBL/GenBank/DDBJ whole genome shotgun (WGS) entry which is preliminary data.</text>
</comment>
<reference evidence="1" key="1">
    <citation type="journal article" date="2021" name="Nat. Commun.">
        <title>Genetic determinants of endophytism in the Arabidopsis root mycobiome.</title>
        <authorList>
            <person name="Mesny F."/>
            <person name="Miyauchi S."/>
            <person name="Thiergart T."/>
            <person name="Pickel B."/>
            <person name="Atanasova L."/>
            <person name="Karlsson M."/>
            <person name="Huettel B."/>
            <person name="Barry K.W."/>
            <person name="Haridas S."/>
            <person name="Chen C."/>
            <person name="Bauer D."/>
            <person name="Andreopoulos W."/>
            <person name="Pangilinan J."/>
            <person name="LaButti K."/>
            <person name="Riley R."/>
            <person name="Lipzen A."/>
            <person name="Clum A."/>
            <person name="Drula E."/>
            <person name="Henrissat B."/>
            <person name="Kohler A."/>
            <person name="Grigoriev I.V."/>
            <person name="Martin F.M."/>
            <person name="Hacquard S."/>
        </authorList>
    </citation>
    <scope>NUCLEOTIDE SEQUENCE</scope>
    <source>
        <strain evidence="1">MPI-CAGE-CH-0235</strain>
    </source>
</reference>
<protein>
    <submittedName>
        <fullName evidence="1">Uncharacterized protein</fullName>
    </submittedName>
</protein>
<dbReference type="Proteomes" id="UP000813444">
    <property type="component" value="Unassembled WGS sequence"/>
</dbReference>
<evidence type="ECO:0000313" key="1">
    <source>
        <dbReference type="EMBL" id="KAH7309139.1"/>
    </source>
</evidence>
<dbReference type="AlphaFoldDB" id="A0A8K0SMY6"/>
<proteinExistence type="predicted"/>
<name>A0A8K0SMY6_9HYPO</name>
<organism evidence="1 2">
    <name type="scientific">Stachybotrys elegans</name>
    <dbReference type="NCBI Taxonomy" id="80388"/>
    <lineage>
        <taxon>Eukaryota</taxon>
        <taxon>Fungi</taxon>
        <taxon>Dikarya</taxon>
        <taxon>Ascomycota</taxon>
        <taxon>Pezizomycotina</taxon>
        <taxon>Sordariomycetes</taxon>
        <taxon>Hypocreomycetidae</taxon>
        <taxon>Hypocreales</taxon>
        <taxon>Stachybotryaceae</taxon>
        <taxon>Stachybotrys</taxon>
    </lineage>
</organism>
<keyword evidence="2" id="KW-1185">Reference proteome</keyword>
<gene>
    <name evidence="1" type="ORF">B0I35DRAFT_94111</name>
</gene>